<feature type="signal peptide" evidence="2">
    <location>
        <begin position="1"/>
        <end position="21"/>
    </location>
</feature>
<dbReference type="Proteomes" id="UP000190539">
    <property type="component" value="Unassembled WGS sequence"/>
</dbReference>
<dbReference type="OrthoDB" id="5242394at2"/>
<dbReference type="RefSeq" id="WP_077971893.1">
    <property type="nucleotide sequence ID" value="NZ_CP045178.1"/>
</dbReference>
<proteinExistence type="predicted"/>
<evidence type="ECO:0000256" key="1">
    <source>
        <dbReference type="SAM" id="MobiDB-lite"/>
    </source>
</evidence>
<feature type="region of interest" description="Disordered" evidence="1">
    <location>
        <begin position="25"/>
        <end position="61"/>
    </location>
</feature>
<dbReference type="AlphaFoldDB" id="A0A1V4A2N5"/>
<dbReference type="EMBL" id="MVFC01000028">
    <property type="protein sequence ID" value="OON74248.1"/>
    <property type="molecule type" value="Genomic_DNA"/>
</dbReference>
<organism evidence="3 4">
    <name type="scientific">Streptomyces tsukubensis</name>
    <dbReference type="NCBI Taxonomy" id="83656"/>
    <lineage>
        <taxon>Bacteria</taxon>
        <taxon>Bacillati</taxon>
        <taxon>Actinomycetota</taxon>
        <taxon>Actinomycetes</taxon>
        <taxon>Kitasatosporales</taxon>
        <taxon>Streptomycetaceae</taxon>
        <taxon>Streptomyces</taxon>
    </lineage>
</organism>
<accession>A0A1V4A2N5</accession>
<keyword evidence="2" id="KW-0732">Signal</keyword>
<protein>
    <recommendedName>
        <fullName evidence="5">Secreted protein</fullName>
    </recommendedName>
</protein>
<reference evidence="3 4" key="1">
    <citation type="submission" date="2017-02" db="EMBL/GenBank/DDBJ databases">
        <title>Draft Genome Sequence of Streptomyces tsukubaensis F601, a Producer of the immunosuppressant tacrolimus FK506.</title>
        <authorList>
            <person name="Zong G."/>
            <person name="Zhong C."/>
            <person name="Fu J."/>
            <person name="Qin R."/>
            <person name="Cao G."/>
        </authorList>
    </citation>
    <scope>NUCLEOTIDE SEQUENCE [LARGE SCALE GENOMIC DNA]</scope>
    <source>
        <strain evidence="3 4">F601</strain>
    </source>
</reference>
<comment type="caution">
    <text evidence="3">The sequence shown here is derived from an EMBL/GenBank/DDBJ whole genome shotgun (WGS) entry which is preliminary data.</text>
</comment>
<dbReference type="STRING" id="83656.B1H18_25680"/>
<evidence type="ECO:0000313" key="4">
    <source>
        <dbReference type="Proteomes" id="UP000190539"/>
    </source>
</evidence>
<evidence type="ECO:0000256" key="2">
    <source>
        <dbReference type="SAM" id="SignalP"/>
    </source>
</evidence>
<name>A0A1V4A2N5_9ACTN</name>
<gene>
    <name evidence="3" type="ORF">B1H18_25680</name>
</gene>
<keyword evidence="4" id="KW-1185">Reference proteome</keyword>
<feature type="chain" id="PRO_5039515514" description="Secreted protein" evidence="2">
    <location>
        <begin position="22"/>
        <end position="179"/>
    </location>
</feature>
<evidence type="ECO:0008006" key="5">
    <source>
        <dbReference type="Google" id="ProtNLM"/>
    </source>
</evidence>
<evidence type="ECO:0000313" key="3">
    <source>
        <dbReference type="EMBL" id="OON74248.1"/>
    </source>
</evidence>
<sequence length="179" mass="18272">MTGLTAVALAAVGFLAFQASANAPDHLARPSGKPSASDSASPGGHHGGKKKQPTALPADSGSGERVVYALDAHRVWLVSAAGKVTRTYQVTPSTVDPEPGTYAVTSRSSSVAGSDGVPIEHVVRFTSVEGVTIGFSAAVDGSTPKPDPQTKTGGIRESRADARAMWELATINVKVVVVP</sequence>